<reference evidence="1 2" key="1">
    <citation type="journal article" date="2022" name="DNA Res.">
        <title>Chromosomal-level genome assembly of the orchid tree Bauhinia variegata (Leguminosae; Cercidoideae) supports the allotetraploid origin hypothesis of Bauhinia.</title>
        <authorList>
            <person name="Zhong Y."/>
            <person name="Chen Y."/>
            <person name="Zheng D."/>
            <person name="Pang J."/>
            <person name="Liu Y."/>
            <person name="Luo S."/>
            <person name="Meng S."/>
            <person name="Qian L."/>
            <person name="Wei D."/>
            <person name="Dai S."/>
            <person name="Zhou R."/>
        </authorList>
    </citation>
    <scope>NUCLEOTIDE SEQUENCE [LARGE SCALE GENOMIC DNA]</scope>
    <source>
        <strain evidence="1">BV-YZ2020</strain>
    </source>
</reference>
<comment type="caution">
    <text evidence="1">The sequence shown here is derived from an EMBL/GenBank/DDBJ whole genome shotgun (WGS) entry which is preliminary data.</text>
</comment>
<evidence type="ECO:0000313" key="2">
    <source>
        <dbReference type="Proteomes" id="UP000828941"/>
    </source>
</evidence>
<proteinExistence type="predicted"/>
<dbReference type="EMBL" id="CM039429">
    <property type="protein sequence ID" value="KAI4347892.1"/>
    <property type="molecule type" value="Genomic_DNA"/>
</dbReference>
<accession>A0ACB9PGG3</accession>
<protein>
    <submittedName>
        <fullName evidence="1">Uncharacterized protein</fullName>
    </submittedName>
</protein>
<evidence type="ECO:0000313" key="1">
    <source>
        <dbReference type="EMBL" id="KAI4347892.1"/>
    </source>
</evidence>
<organism evidence="1 2">
    <name type="scientific">Bauhinia variegata</name>
    <name type="common">Purple orchid tree</name>
    <name type="synonym">Phanera variegata</name>
    <dbReference type="NCBI Taxonomy" id="167791"/>
    <lineage>
        <taxon>Eukaryota</taxon>
        <taxon>Viridiplantae</taxon>
        <taxon>Streptophyta</taxon>
        <taxon>Embryophyta</taxon>
        <taxon>Tracheophyta</taxon>
        <taxon>Spermatophyta</taxon>
        <taxon>Magnoliopsida</taxon>
        <taxon>eudicotyledons</taxon>
        <taxon>Gunneridae</taxon>
        <taxon>Pentapetalae</taxon>
        <taxon>rosids</taxon>
        <taxon>fabids</taxon>
        <taxon>Fabales</taxon>
        <taxon>Fabaceae</taxon>
        <taxon>Cercidoideae</taxon>
        <taxon>Cercideae</taxon>
        <taxon>Bauhiniinae</taxon>
        <taxon>Bauhinia</taxon>
    </lineage>
</organism>
<sequence length="145" mass="16533">MIFNHYLVVRFWDELFKPSNHEIETTRASVRFPEQNMLYYSESLLMTIASKIGTPVKVDKNNLEASRGRFARVCIKIVFKKTFRMLSAQSAVAMDTLTKTATGPTRHPQPLVNHVDQAGSARDEEFTDAGNQNIHYKFQGDIHGD</sequence>
<dbReference type="Proteomes" id="UP000828941">
    <property type="component" value="Chromosome 4"/>
</dbReference>
<gene>
    <name evidence="1" type="ORF">L6164_008668</name>
</gene>
<keyword evidence="2" id="KW-1185">Reference proteome</keyword>
<name>A0ACB9PGG3_BAUVA</name>